<reference evidence="1 2" key="1">
    <citation type="submission" date="2018-07" db="EMBL/GenBank/DDBJ databases">
        <title>Genomic Encyclopedia of Type Strains, Phase IV (KMG-IV): sequencing the most valuable type-strain genomes for metagenomic binning, comparative biology and taxonomic classification.</title>
        <authorList>
            <person name="Goeker M."/>
        </authorList>
    </citation>
    <scope>NUCLEOTIDE SEQUENCE [LARGE SCALE GENOMIC DNA]</scope>
    <source>
        <strain evidence="1 2">DSM 44952</strain>
    </source>
</reference>
<dbReference type="EMBL" id="QQAZ01000001">
    <property type="protein sequence ID" value="RDI55574.1"/>
    <property type="molecule type" value="Genomic_DNA"/>
</dbReference>
<proteinExistence type="predicted"/>
<dbReference type="AlphaFoldDB" id="A0A370HE98"/>
<comment type="caution">
    <text evidence="1">The sequence shown here is derived from an EMBL/GenBank/DDBJ whole genome shotgun (WGS) entry which is preliminary data.</text>
</comment>
<gene>
    <name evidence="1" type="ORF">DFR68_101407</name>
</gene>
<dbReference type="RefSeq" id="WP_147288810.1">
    <property type="nucleotide sequence ID" value="NZ_QQAZ01000001.1"/>
</dbReference>
<evidence type="ECO:0000313" key="2">
    <source>
        <dbReference type="Proteomes" id="UP000255355"/>
    </source>
</evidence>
<accession>A0A370HE98</accession>
<name>A0A370HE98_9NOCA</name>
<evidence type="ECO:0000313" key="1">
    <source>
        <dbReference type="EMBL" id="RDI55574.1"/>
    </source>
</evidence>
<dbReference type="STRING" id="1210089.GCA_001613165_07056"/>
<dbReference type="OrthoDB" id="4549198at2"/>
<protein>
    <submittedName>
        <fullName evidence="1">Uncharacterized protein</fullName>
    </submittedName>
</protein>
<dbReference type="Proteomes" id="UP000255355">
    <property type="component" value="Unassembled WGS sequence"/>
</dbReference>
<keyword evidence="2" id="KW-1185">Reference proteome</keyword>
<organism evidence="1 2">
    <name type="scientific">Nocardia mexicana</name>
    <dbReference type="NCBI Taxonomy" id="279262"/>
    <lineage>
        <taxon>Bacteria</taxon>
        <taxon>Bacillati</taxon>
        <taxon>Actinomycetota</taxon>
        <taxon>Actinomycetes</taxon>
        <taxon>Mycobacteriales</taxon>
        <taxon>Nocardiaceae</taxon>
        <taxon>Nocardia</taxon>
    </lineage>
</organism>
<sequence length="162" mass="17664">MRSVSIHALAEEGTRAAWAHVMVLQHSVEDMGSTYAAGDWATCVDSCFDTVLNTAYVSAMLAGHLGSPEDAALLVRIARDIEPHAVLLERMPTAWEATRADADAARILADEACHATEAAMPIVMASFRTPTGFYPSVRMAGDLEKLRRRSGLRSYAWEHFAT</sequence>